<proteinExistence type="predicted"/>
<gene>
    <name evidence="1" type="ORF">RRG08_041470</name>
</gene>
<accession>A0AAE1CRD7</accession>
<protein>
    <submittedName>
        <fullName evidence="1">Uncharacterized protein</fullName>
    </submittedName>
</protein>
<sequence>MYIDTAISQSYGENTGLERFSADPCTTWSGFSNKCHDLLVTGGSSPPVRAGWVFTPHLPFRCLKWEARALIKHDLNPCT</sequence>
<evidence type="ECO:0000313" key="1">
    <source>
        <dbReference type="EMBL" id="KAK3730689.1"/>
    </source>
</evidence>
<dbReference type="Proteomes" id="UP001283361">
    <property type="component" value="Unassembled WGS sequence"/>
</dbReference>
<keyword evidence="2" id="KW-1185">Reference proteome</keyword>
<comment type="caution">
    <text evidence="1">The sequence shown here is derived from an EMBL/GenBank/DDBJ whole genome shotgun (WGS) entry which is preliminary data.</text>
</comment>
<name>A0AAE1CRD7_9GAST</name>
<organism evidence="1 2">
    <name type="scientific">Elysia crispata</name>
    <name type="common">lettuce slug</name>
    <dbReference type="NCBI Taxonomy" id="231223"/>
    <lineage>
        <taxon>Eukaryota</taxon>
        <taxon>Metazoa</taxon>
        <taxon>Spiralia</taxon>
        <taxon>Lophotrochozoa</taxon>
        <taxon>Mollusca</taxon>
        <taxon>Gastropoda</taxon>
        <taxon>Heterobranchia</taxon>
        <taxon>Euthyneura</taxon>
        <taxon>Panpulmonata</taxon>
        <taxon>Sacoglossa</taxon>
        <taxon>Placobranchoidea</taxon>
        <taxon>Plakobranchidae</taxon>
        <taxon>Elysia</taxon>
    </lineage>
</organism>
<reference evidence="1" key="1">
    <citation type="journal article" date="2023" name="G3 (Bethesda)">
        <title>A reference genome for the long-term kleptoplast-retaining sea slug Elysia crispata morphotype clarki.</title>
        <authorList>
            <person name="Eastman K.E."/>
            <person name="Pendleton A.L."/>
            <person name="Shaikh M.A."/>
            <person name="Suttiyut T."/>
            <person name="Ogas R."/>
            <person name="Tomko P."/>
            <person name="Gavelis G."/>
            <person name="Widhalm J.R."/>
            <person name="Wisecaver J.H."/>
        </authorList>
    </citation>
    <scope>NUCLEOTIDE SEQUENCE</scope>
    <source>
        <strain evidence="1">ECLA1</strain>
    </source>
</reference>
<evidence type="ECO:0000313" key="2">
    <source>
        <dbReference type="Proteomes" id="UP001283361"/>
    </source>
</evidence>
<dbReference type="EMBL" id="JAWDGP010007062">
    <property type="protein sequence ID" value="KAK3730689.1"/>
    <property type="molecule type" value="Genomic_DNA"/>
</dbReference>
<dbReference type="AlphaFoldDB" id="A0AAE1CRD7"/>